<dbReference type="AlphaFoldDB" id="A0A1L8W9B3"/>
<dbReference type="Proteomes" id="UP000182152">
    <property type="component" value="Unassembled WGS sequence"/>
</dbReference>
<name>A0A1L8W9B3_9ENTE</name>
<proteinExistence type="predicted"/>
<evidence type="ECO:0000313" key="2">
    <source>
        <dbReference type="EMBL" id="OJG77604.1"/>
    </source>
</evidence>
<accession>A0A1L8W9B3</accession>
<comment type="caution">
    <text evidence="2">The sequence shown here is derived from an EMBL/GenBank/DDBJ whole genome shotgun (WGS) entry which is preliminary data.</text>
</comment>
<evidence type="ECO:0000256" key="1">
    <source>
        <dbReference type="SAM" id="Coils"/>
    </source>
</evidence>
<reference evidence="2 3" key="1">
    <citation type="submission" date="2014-12" db="EMBL/GenBank/DDBJ databases">
        <title>Draft genome sequences of 29 type strains of Enterococci.</title>
        <authorList>
            <person name="Zhong Z."/>
            <person name="Sun Z."/>
            <person name="Liu W."/>
            <person name="Zhang W."/>
            <person name="Zhang H."/>
        </authorList>
    </citation>
    <scope>NUCLEOTIDE SEQUENCE [LARGE SCALE GENOMIC DNA]</scope>
    <source>
        <strain evidence="2 3">DSM 15687</strain>
    </source>
</reference>
<organism evidence="2 3">
    <name type="scientific">Enterococcus ratti</name>
    <dbReference type="NCBI Taxonomy" id="150033"/>
    <lineage>
        <taxon>Bacteria</taxon>
        <taxon>Bacillati</taxon>
        <taxon>Bacillota</taxon>
        <taxon>Bacilli</taxon>
        <taxon>Lactobacillales</taxon>
        <taxon>Enterococcaceae</taxon>
        <taxon>Enterococcus</taxon>
    </lineage>
</organism>
<gene>
    <name evidence="2" type="ORF">RV14_GL001554</name>
</gene>
<protein>
    <submittedName>
        <fullName evidence="2">Uncharacterized protein</fullName>
    </submittedName>
</protein>
<keyword evidence="1" id="KW-0175">Coiled coil</keyword>
<keyword evidence="3" id="KW-1185">Reference proteome</keyword>
<dbReference type="EMBL" id="JXLB01000033">
    <property type="protein sequence ID" value="OJG77604.1"/>
    <property type="molecule type" value="Genomic_DNA"/>
</dbReference>
<feature type="coiled-coil region" evidence="1">
    <location>
        <begin position="65"/>
        <end position="102"/>
    </location>
</feature>
<sequence>MMKAMYEYIYPVGCKVWENMPDDFPEGVPYTSVPPLPDIPLDRQFWNPRERKWEEVMTQDVSKKLNLLEELSIGLQNDNKNLKQSNEELAKKAESLAQINSKTMLTTIQNSKEIDSLKSQLQLSENEGGK</sequence>
<evidence type="ECO:0000313" key="3">
    <source>
        <dbReference type="Proteomes" id="UP000182152"/>
    </source>
</evidence>
<dbReference type="STRING" id="150033.RV14_GL001554"/>